<comment type="subcellular location">
    <subcellularLocation>
        <location evidence="1">Cytoplasm</location>
        <location evidence="1">Cytoskeleton</location>
    </subcellularLocation>
</comment>
<evidence type="ECO:0000256" key="5">
    <source>
        <dbReference type="PROSITE-ProRule" id="PRU00283"/>
    </source>
</evidence>
<dbReference type="PROSITE" id="PS50067">
    <property type="entry name" value="KINESIN_MOTOR_2"/>
    <property type="match status" value="1"/>
</dbReference>
<protein>
    <submittedName>
        <fullName evidence="8">Kinesin domain containing protein</fullName>
    </submittedName>
</protein>
<accession>A0A482VMP8</accession>
<name>A0A482VMP8_ASBVE</name>
<evidence type="ECO:0000313" key="8">
    <source>
        <dbReference type="EMBL" id="RZC33974.1"/>
    </source>
</evidence>
<dbReference type="GO" id="GO:0007018">
    <property type="term" value="P:microtubule-based movement"/>
    <property type="evidence" value="ECO:0007669"/>
    <property type="project" value="InterPro"/>
</dbReference>
<keyword evidence="4" id="KW-0206">Cytoskeleton</keyword>
<dbReference type="Pfam" id="PF00225">
    <property type="entry name" value="Kinesin"/>
    <property type="match status" value="1"/>
</dbReference>
<sequence>MKSKMVETKFTKVYFRIFPMERMVWDYVKILDDHKTIYIRCLQELAKSKENVIPTFWTFQTDQVFYNNSQKEVYDSVITDVLDNISQGQDVIITAYGQTGTGKSLTISGLHHSYEDRGILPRLIPDLFRMKKTATATRNDIKMCIQVSFVEISRSTIVDLLKPYPNLENSLKNISKIKVRNEDEVYKLIFRGEGRKEYSENSPYPSHLCSSICTFYITTRNVAMQNNQLSQCKLHIVDLAGTDTMGNFSCFFKNPHEIGRGNLAKTQLEQFFLVLSADIPEQIKVKYRLNPIIQYLGTSLSNSSVLRFIGHIRVEREDLLLTISMLRFGELIGGLKASKYEIKTDNNEVSLEKMHQLQEELKTFKIENKYNSILMHQDLARSLNEERFAHVQRTVNEYLQNKITELTLLNVCEANIALEILKLMCKKCEGEKVKDAFPAKLKKLPSSSNKIHPKSSRGSTKTSSTSTVTNKINEEKEKERMNMAKSRSALSSVKISRDTVPSLRDSSSKTRSKTSSTSLLRRSLTERRKSQSSASNRESRPKSKSDSVLMPDEIPPEYGEAWGLYMKEKIEEYRNFVELYERNELDAKTSYKLYLTELDNLRQIKTQIDKFKKIFLHQAKMTREFQNMDLRDEHGELIPSEFERCCLEEMRKAEREHADKQEVVLRSQSELKMYINICKQVKRELKENFDQYCREKYQMPLIESLVDDVTMLNIEDIFEEAEEEELKETKADNVKTVENKEMKEFERFKFLTANEKRKRKLYQMKHKEWIWY</sequence>
<dbReference type="OrthoDB" id="3176171at2759"/>
<keyword evidence="3 5" id="KW-0067">ATP-binding</keyword>
<dbReference type="InterPro" id="IPR027417">
    <property type="entry name" value="P-loop_NTPase"/>
</dbReference>
<feature type="compositionally biased region" description="Low complexity" evidence="6">
    <location>
        <begin position="513"/>
        <end position="522"/>
    </location>
</feature>
<dbReference type="PRINTS" id="PR00380">
    <property type="entry name" value="KINESINHEAVY"/>
</dbReference>
<dbReference type="GO" id="GO:0008017">
    <property type="term" value="F:microtubule binding"/>
    <property type="evidence" value="ECO:0007669"/>
    <property type="project" value="InterPro"/>
</dbReference>
<dbReference type="STRING" id="1661398.A0A482VMP8"/>
<evidence type="ECO:0000256" key="2">
    <source>
        <dbReference type="ARBA" id="ARBA00022741"/>
    </source>
</evidence>
<dbReference type="Proteomes" id="UP000292052">
    <property type="component" value="Unassembled WGS sequence"/>
</dbReference>
<dbReference type="EMBL" id="QDEB01084146">
    <property type="protein sequence ID" value="RZC33974.1"/>
    <property type="molecule type" value="Genomic_DNA"/>
</dbReference>
<reference evidence="8 9" key="1">
    <citation type="submission" date="2017-03" db="EMBL/GenBank/DDBJ databases">
        <title>Genome of the blue death feigning beetle - Asbolus verrucosus.</title>
        <authorList>
            <person name="Rider S.D."/>
        </authorList>
    </citation>
    <scope>NUCLEOTIDE SEQUENCE [LARGE SCALE GENOMIC DNA]</scope>
    <source>
        <strain evidence="8">Butters</strain>
        <tissue evidence="8">Head and leg muscle</tissue>
    </source>
</reference>
<gene>
    <name evidence="8" type="ORF">BDFB_009366</name>
</gene>
<keyword evidence="9" id="KW-1185">Reference proteome</keyword>
<dbReference type="InterPro" id="IPR027640">
    <property type="entry name" value="Kinesin-like_fam"/>
</dbReference>
<feature type="binding site" evidence="5">
    <location>
        <begin position="97"/>
        <end position="104"/>
    </location>
    <ligand>
        <name>ATP</name>
        <dbReference type="ChEBI" id="CHEBI:30616"/>
    </ligand>
</feature>
<comment type="similarity">
    <text evidence="5">Belongs to the TRAFAC class myosin-kinesin ATPase superfamily. Kinesin family.</text>
</comment>
<evidence type="ECO:0000259" key="7">
    <source>
        <dbReference type="PROSITE" id="PS50067"/>
    </source>
</evidence>
<organism evidence="8 9">
    <name type="scientific">Asbolus verrucosus</name>
    <name type="common">Desert ironclad beetle</name>
    <dbReference type="NCBI Taxonomy" id="1661398"/>
    <lineage>
        <taxon>Eukaryota</taxon>
        <taxon>Metazoa</taxon>
        <taxon>Ecdysozoa</taxon>
        <taxon>Arthropoda</taxon>
        <taxon>Hexapoda</taxon>
        <taxon>Insecta</taxon>
        <taxon>Pterygota</taxon>
        <taxon>Neoptera</taxon>
        <taxon>Endopterygota</taxon>
        <taxon>Coleoptera</taxon>
        <taxon>Polyphaga</taxon>
        <taxon>Cucujiformia</taxon>
        <taxon>Tenebrionidae</taxon>
        <taxon>Pimeliinae</taxon>
        <taxon>Asbolus</taxon>
    </lineage>
</organism>
<dbReference type="GO" id="GO:0003777">
    <property type="term" value="F:microtubule motor activity"/>
    <property type="evidence" value="ECO:0007669"/>
    <property type="project" value="InterPro"/>
</dbReference>
<dbReference type="AlphaFoldDB" id="A0A482VMP8"/>
<evidence type="ECO:0000256" key="4">
    <source>
        <dbReference type="ARBA" id="ARBA00023212"/>
    </source>
</evidence>
<dbReference type="GO" id="GO:0005524">
    <property type="term" value="F:ATP binding"/>
    <property type="evidence" value="ECO:0007669"/>
    <property type="project" value="UniProtKB-UniRule"/>
</dbReference>
<evidence type="ECO:0000313" key="9">
    <source>
        <dbReference type="Proteomes" id="UP000292052"/>
    </source>
</evidence>
<dbReference type="SUPFAM" id="SSF52540">
    <property type="entry name" value="P-loop containing nucleoside triphosphate hydrolases"/>
    <property type="match status" value="1"/>
</dbReference>
<dbReference type="GO" id="GO:0005871">
    <property type="term" value="C:kinesin complex"/>
    <property type="evidence" value="ECO:0007669"/>
    <property type="project" value="TreeGrafter"/>
</dbReference>
<feature type="domain" description="Kinesin motor" evidence="7">
    <location>
        <begin position="10"/>
        <end position="335"/>
    </location>
</feature>
<dbReference type="InterPro" id="IPR001752">
    <property type="entry name" value="Kinesin_motor_dom"/>
</dbReference>
<evidence type="ECO:0000256" key="3">
    <source>
        <dbReference type="ARBA" id="ARBA00022840"/>
    </source>
</evidence>
<feature type="compositionally biased region" description="Basic and acidic residues" evidence="6">
    <location>
        <begin position="472"/>
        <end position="482"/>
    </location>
</feature>
<keyword evidence="5" id="KW-0505">Motor protein</keyword>
<evidence type="ECO:0000256" key="1">
    <source>
        <dbReference type="ARBA" id="ARBA00004245"/>
    </source>
</evidence>
<keyword evidence="2 5" id="KW-0547">Nucleotide-binding</keyword>
<dbReference type="GO" id="GO:0016887">
    <property type="term" value="F:ATP hydrolysis activity"/>
    <property type="evidence" value="ECO:0007669"/>
    <property type="project" value="TreeGrafter"/>
</dbReference>
<comment type="caution">
    <text evidence="8">The sequence shown here is derived from an EMBL/GenBank/DDBJ whole genome shotgun (WGS) entry which is preliminary data.</text>
</comment>
<proteinExistence type="inferred from homology"/>
<dbReference type="Gene3D" id="3.40.850.10">
    <property type="entry name" value="Kinesin motor domain"/>
    <property type="match status" value="1"/>
</dbReference>
<keyword evidence="4" id="KW-0963">Cytoplasm</keyword>
<dbReference type="PANTHER" id="PTHR24115">
    <property type="entry name" value="KINESIN-RELATED"/>
    <property type="match status" value="1"/>
</dbReference>
<dbReference type="SMART" id="SM00129">
    <property type="entry name" value="KISc"/>
    <property type="match status" value="1"/>
</dbReference>
<dbReference type="InterPro" id="IPR036961">
    <property type="entry name" value="Kinesin_motor_dom_sf"/>
</dbReference>
<feature type="compositionally biased region" description="Low complexity" evidence="6">
    <location>
        <begin position="456"/>
        <end position="469"/>
    </location>
</feature>
<dbReference type="GO" id="GO:0005874">
    <property type="term" value="C:microtubule"/>
    <property type="evidence" value="ECO:0007669"/>
    <property type="project" value="TreeGrafter"/>
</dbReference>
<evidence type="ECO:0000256" key="6">
    <source>
        <dbReference type="SAM" id="MobiDB-lite"/>
    </source>
</evidence>
<feature type="region of interest" description="Disordered" evidence="6">
    <location>
        <begin position="444"/>
        <end position="552"/>
    </location>
</feature>